<dbReference type="EMBL" id="MUJZ01047055">
    <property type="protein sequence ID" value="OTF74445.1"/>
    <property type="molecule type" value="Genomic_DNA"/>
</dbReference>
<accession>A0A1Y3B580</accession>
<keyword evidence="2" id="KW-1185">Reference proteome</keyword>
<name>A0A1Y3B580_EURMA</name>
<comment type="caution">
    <text evidence="1">The sequence shown here is derived from an EMBL/GenBank/DDBJ whole genome shotgun (WGS) entry which is preliminary data.</text>
</comment>
<evidence type="ECO:0000313" key="2">
    <source>
        <dbReference type="Proteomes" id="UP000194236"/>
    </source>
</evidence>
<feature type="non-terminal residue" evidence="1">
    <location>
        <position position="64"/>
    </location>
</feature>
<protein>
    <submittedName>
        <fullName evidence="1">Uncharacterized protein</fullName>
    </submittedName>
</protein>
<dbReference type="Proteomes" id="UP000194236">
    <property type="component" value="Unassembled WGS sequence"/>
</dbReference>
<reference evidence="1 2" key="1">
    <citation type="submission" date="2017-03" db="EMBL/GenBank/DDBJ databases">
        <title>Genome Survey of Euroglyphus maynei.</title>
        <authorList>
            <person name="Arlian L.G."/>
            <person name="Morgan M.S."/>
            <person name="Rider S.D."/>
        </authorList>
    </citation>
    <scope>NUCLEOTIDE SEQUENCE [LARGE SCALE GENOMIC DNA]</scope>
    <source>
        <strain evidence="1">Arlian Lab</strain>
        <tissue evidence="1">Whole body</tissue>
    </source>
</reference>
<organism evidence="1 2">
    <name type="scientific">Euroglyphus maynei</name>
    <name type="common">Mayne's house dust mite</name>
    <dbReference type="NCBI Taxonomy" id="6958"/>
    <lineage>
        <taxon>Eukaryota</taxon>
        <taxon>Metazoa</taxon>
        <taxon>Ecdysozoa</taxon>
        <taxon>Arthropoda</taxon>
        <taxon>Chelicerata</taxon>
        <taxon>Arachnida</taxon>
        <taxon>Acari</taxon>
        <taxon>Acariformes</taxon>
        <taxon>Sarcoptiformes</taxon>
        <taxon>Astigmata</taxon>
        <taxon>Psoroptidia</taxon>
        <taxon>Analgoidea</taxon>
        <taxon>Pyroglyphidae</taxon>
        <taxon>Pyroglyphinae</taxon>
        <taxon>Euroglyphus</taxon>
    </lineage>
</organism>
<proteinExistence type="predicted"/>
<gene>
    <name evidence="1" type="ORF">BLA29_014611</name>
</gene>
<sequence length="64" mass="7641">MLEVVSVNSMIIIHRLIETRIHTYMIHLVRIFQLILVMIIERIVELASIMKIYELEIDLHLKIS</sequence>
<dbReference type="AlphaFoldDB" id="A0A1Y3B580"/>
<evidence type="ECO:0000313" key="1">
    <source>
        <dbReference type="EMBL" id="OTF74445.1"/>
    </source>
</evidence>